<accession>A0A0E9WTW6</accession>
<sequence>MKLPCQLFSCIFDILLQKHKNRHKTFNFKYTQLK</sequence>
<proteinExistence type="predicted"/>
<evidence type="ECO:0000313" key="1">
    <source>
        <dbReference type="EMBL" id="JAH93859.1"/>
    </source>
</evidence>
<reference evidence="1" key="1">
    <citation type="submission" date="2014-11" db="EMBL/GenBank/DDBJ databases">
        <authorList>
            <person name="Amaro Gonzalez C."/>
        </authorList>
    </citation>
    <scope>NUCLEOTIDE SEQUENCE</scope>
</reference>
<reference evidence="1" key="2">
    <citation type="journal article" date="2015" name="Fish Shellfish Immunol.">
        <title>Early steps in the European eel (Anguilla anguilla)-Vibrio vulnificus interaction in the gills: Role of the RtxA13 toxin.</title>
        <authorList>
            <person name="Callol A."/>
            <person name="Pajuelo D."/>
            <person name="Ebbesson L."/>
            <person name="Teles M."/>
            <person name="MacKenzie S."/>
            <person name="Amaro C."/>
        </authorList>
    </citation>
    <scope>NUCLEOTIDE SEQUENCE</scope>
</reference>
<organism evidence="1">
    <name type="scientific">Anguilla anguilla</name>
    <name type="common">European freshwater eel</name>
    <name type="synonym">Muraena anguilla</name>
    <dbReference type="NCBI Taxonomy" id="7936"/>
    <lineage>
        <taxon>Eukaryota</taxon>
        <taxon>Metazoa</taxon>
        <taxon>Chordata</taxon>
        <taxon>Craniata</taxon>
        <taxon>Vertebrata</taxon>
        <taxon>Euteleostomi</taxon>
        <taxon>Actinopterygii</taxon>
        <taxon>Neopterygii</taxon>
        <taxon>Teleostei</taxon>
        <taxon>Anguilliformes</taxon>
        <taxon>Anguillidae</taxon>
        <taxon>Anguilla</taxon>
    </lineage>
</organism>
<dbReference type="EMBL" id="GBXM01014718">
    <property type="protein sequence ID" value="JAH93859.1"/>
    <property type="molecule type" value="Transcribed_RNA"/>
</dbReference>
<dbReference type="AlphaFoldDB" id="A0A0E9WTW6"/>
<protein>
    <submittedName>
        <fullName evidence="1">Uncharacterized protein</fullName>
    </submittedName>
</protein>
<name>A0A0E9WTW6_ANGAN</name>